<proteinExistence type="predicted"/>
<reference evidence="2" key="1">
    <citation type="submission" date="2024-05" db="EMBL/GenBank/DDBJ databases">
        <title>Planctomycetes of the genus Singulisphaera possess chitinolytic capabilities.</title>
        <authorList>
            <person name="Ivanova A."/>
        </authorList>
    </citation>
    <scope>NUCLEOTIDE SEQUENCE</scope>
    <source>
        <strain evidence="2">Ch08T</strain>
    </source>
</reference>
<dbReference type="InterPro" id="IPR046230">
    <property type="entry name" value="DUF6263"/>
</dbReference>
<gene>
    <name evidence="2" type="ORF">V5E97_01810</name>
</gene>
<dbReference type="RefSeq" id="WP_406697572.1">
    <property type="nucleotide sequence ID" value="NZ_CP155447.1"/>
</dbReference>
<dbReference type="Pfam" id="PF19777">
    <property type="entry name" value="DUF6263"/>
    <property type="match status" value="1"/>
</dbReference>
<protein>
    <submittedName>
        <fullName evidence="2">DUF6263 family protein</fullName>
    </submittedName>
</protein>
<name>A0AAU7CH53_9BACT</name>
<feature type="region of interest" description="Disordered" evidence="1">
    <location>
        <begin position="300"/>
        <end position="321"/>
    </location>
</feature>
<evidence type="ECO:0000256" key="1">
    <source>
        <dbReference type="SAM" id="MobiDB-lite"/>
    </source>
</evidence>
<feature type="compositionally biased region" description="Basic and acidic residues" evidence="1">
    <location>
        <begin position="312"/>
        <end position="321"/>
    </location>
</feature>
<dbReference type="EMBL" id="CP155447">
    <property type="protein sequence ID" value="XBH04778.1"/>
    <property type="molecule type" value="Genomic_DNA"/>
</dbReference>
<sequence length="321" mass="35137">MRSRSLTTRRLGWIGLQLLLVVAGFGGSSARAATLQWKFQPGETLRYSMDQKTLTSVKGGPRDIKSTMSQVIDMEWVVKEVGTDGLASLTQKVTRVRTKIESAFGVFEFDSQEAKDPEGPIAAGLVPLLRGLVGAEFSFKMNAQGEMSDVKVPEKMLESIKKSGSLGGNAGMFSEEGMKNMVVESSLAVPKEDLEKGKSWTRESKISMPPIGTMQLNKTYSYQGAETKDAKNLERIDLVTKVDIKLEPGNNIDMKVQSQEGKGSFFFDNVAGRIAESTVSEKLEMVFTLKVGDQESRIIQGNETTTSMKLVKGPEADSTKK</sequence>
<organism evidence="2">
    <name type="scientific">Singulisphaera sp. Ch08</name>
    <dbReference type="NCBI Taxonomy" id="3120278"/>
    <lineage>
        <taxon>Bacteria</taxon>
        <taxon>Pseudomonadati</taxon>
        <taxon>Planctomycetota</taxon>
        <taxon>Planctomycetia</taxon>
        <taxon>Isosphaerales</taxon>
        <taxon>Isosphaeraceae</taxon>
        <taxon>Singulisphaera</taxon>
    </lineage>
</organism>
<dbReference type="AlphaFoldDB" id="A0AAU7CH53"/>
<accession>A0AAU7CH53</accession>
<evidence type="ECO:0000313" key="2">
    <source>
        <dbReference type="EMBL" id="XBH04778.1"/>
    </source>
</evidence>